<dbReference type="InterPro" id="IPR013783">
    <property type="entry name" value="Ig-like_fold"/>
</dbReference>
<gene>
    <name evidence="9" type="ORF">PoB_003257900</name>
</gene>
<sequence>MISLPLLTFLGAFALAQTQLWRPIKMSPTADVGTTTVPSSNASYWLAMSDKVRPGSPFQVSVQLLAGQSQTNVSVTFYDHSGKTVILKHPEVTVTPGGVQTFSIDIPFDIRKPREDESYYWYRAWYFVRVEGTGQDISFKHDTKVEYEEKAFSTFIQTDKGMYKPGQKVMFRVLTVLPDMTAIRDAAYDIFIKDSSDNRIRQWLAVKDPNGRGVIELWMKLADEIPTGDWTIVANIMGREETKTFTVDDYVLPRFEVEVHHPPFALAYDPLLEITVKATYTFSQPVTDAHAVVGIKMRNIWISDVTIYKKGRLSKDGTLTLQIANKELLAKFSKGQSRITSLSGWVINVEANVTETQTRRTESAVSSLTYYETPMKLRFVEEIAAPAFKPGLQYTIYAEVRRKDDTLFSEERRKAITVYFNVTYEVPLTEEELKEREGQKNETSSSSGGNDGMEAEIEPIMNDRFFPYFPTTKTLMVQLNDSQRVQDLPANGWIPLTFDIPKEATSLSISAWCNKPYKPIKIIKNVPRAYSPSTNFLQIHVGTEKPTAGEPFAVTVVATEIINSLTYQIYAKGLLLETKTTQALPDGSTSMDFSLMVTRDMVPSFSIVAFYVREENSEVVVDGLSLSSNGLFQNSMTIEFSQETAMPRDKLDLIVKAQADSLVYLLAADKSTILLKGGNDLTQEYVANDIAEYTVGSGFSPWEFMVFCGWPAPSRGIDAASVLQNSGVIFLSDAFVYSRESGGGMYGRPVDGVLQPGFEGDLNENVAVDMGNKEEVSAVEVVRKYFPEVWLWEISYITEDSGGQVSIPVTVPDTLTTWITTGFSLHPDLGLSIVDKPTELVVSKPMFVSLDLPLVIVRGEEYCFTASVFSYYNSLLRIVLTLENSDSFRNINPKLSDGEVELFDENAVYSHVLDEVETNEMRSVRFCILPTVVGDVTVKVSATTNITGLNDAVERVIVSKPEGVRRATSTALIADLSNNGMWSSSTNITFPSVTVPDSQSLEVIVSGNILASVFDNLEQLLRRPYGCGEQNMLNFAPNIFLLEFYLSTDTLTSAIKRKAVTFMLEASSATGYQKENTYQYPNGGYSTFGPRDETASTWLTAFVVKCYALAQQLYLQDGDLLAIDPVVIGKAVRFLAKTQNRDGSFTERGKVFHKEMQGASAEPGVSLTAYTLIAMYEARQVYLEGNDTFSQDLLDLIEMRIERGIQYLQGKLDGLTDSYDICLTAYALNLVDSPMKENAFMRMENAAVVMGTVKYWERPRPVVDNRHYWTTSTDSINIEMTAYALLVYSLRPDASSAGLPVLRWLTKHKGPNAGFYSTQDTIIGLQALSRVGSQLYSGEDIPISVNVTYDDIDGQEQIKTLTLDKSNELLLQRLPIPYMQNTPKSLHITAETLDGQKGPATAVVEIIQRYNVIQKVQSSKYLMTYSLSEDKEDYNLDISIKAPPKEVRSMSLLEVESPPGASPYVEPTKKISRVEMKDDVLVLYINTDVIDSEGVKIKISFQPSKNEVLVKSLPRFIRVFDYYEPQFEVTQMYTLTPVMPSELCNKLPDLGVCTIVLK</sequence>
<dbReference type="Gene3D" id="2.60.40.1930">
    <property type="match status" value="3"/>
</dbReference>
<evidence type="ECO:0000259" key="7">
    <source>
        <dbReference type="SMART" id="SM01360"/>
    </source>
</evidence>
<evidence type="ECO:0000259" key="8">
    <source>
        <dbReference type="SMART" id="SM01361"/>
    </source>
</evidence>
<dbReference type="Pfam" id="PF07677">
    <property type="entry name" value="A2M_recep"/>
    <property type="match status" value="1"/>
</dbReference>
<keyword evidence="2" id="KW-0882">Thioester bond</keyword>
<dbReference type="SMART" id="SM01419">
    <property type="entry name" value="Thiol-ester_cl"/>
    <property type="match status" value="1"/>
</dbReference>
<keyword evidence="3" id="KW-1015">Disulfide bond</keyword>
<evidence type="ECO:0000256" key="3">
    <source>
        <dbReference type="ARBA" id="ARBA00023157"/>
    </source>
</evidence>
<dbReference type="Pfam" id="PF07678">
    <property type="entry name" value="TED_complement"/>
    <property type="match status" value="1"/>
</dbReference>
<dbReference type="SUPFAM" id="SSF49410">
    <property type="entry name" value="Alpha-macroglobulin receptor domain"/>
    <property type="match status" value="1"/>
</dbReference>
<feature type="chain" id="PRO_5043584937" evidence="5">
    <location>
        <begin position="19"/>
        <end position="1558"/>
    </location>
</feature>
<dbReference type="InterPro" id="IPR050473">
    <property type="entry name" value="A2M/Complement_sys"/>
</dbReference>
<dbReference type="InterPro" id="IPR009048">
    <property type="entry name" value="A-macroglobulin_rcpt-bd"/>
</dbReference>
<dbReference type="SUPFAM" id="SSF48239">
    <property type="entry name" value="Terpenoid cyclases/Protein prenyltransferases"/>
    <property type="match status" value="1"/>
</dbReference>
<dbReference type="Gene3D" id="1.50.10.20">
    <property type="match status" value="1"/>
</dbReference>
<evidence type="ECO:0000256" key="4">
    <source>
        <dbReference type="SAM" id="MobiDB-lite"/>
    </source>
</evidence>
<comment type="caution">
    <text evidence="9">The sequence shown here is derived from an EMBL/GenBank/DDBJ whole genome shotgun (WGS) entry which is preliminary data.</text>
</comment>
<dbReference type="InterPro" id="IPR011626">
    <property type="entry name" value="Alpha-macroglobulin_TED"/>
</dbReference>
<dbReference type="GO" id="GO:0005615">
    <property type="term" value="C:extracellular space"/>
    <property type="evidence" value="ECO:0007669"/>
    <property type="project" value="InterPro"/>
</dbReference>
<dbReference type="Pfam" id="PF01835">
    <property type="entry name" value="MG2"/>
    <property type="match status" value="1"/>
</dbReference>
<name>A0AAV4AIJ6_9GAST</name>
<dbReference type="PANTHER" id="PTHR11412">
    <property type="entry name" value="MACROGLOBULIN / COMPLEMENT"/>
    <property type="match status" value="1"/>
</dbReference>
<dbReference type="InterPro" id="IPR001599">
    <property type="entry name" value="Macroglobln_a2"/>
</dbReference>
<keyword evidence="1 5" id="KW-0732">Signal</keyword>
<organism evidence="9 10">
    <name type="scientific">Plakobranchus ocellatus</name>
    <dbReference type="NCBI Taxonomy" id="259542"/>
    <lineage>
        <taxon>Eukaryota</taxon>
        <taxon>Metazoa</taxon>
        <taxon>Spiralia</taxon>
        <taxon>Lophotrochozoa</taxon>
        <taxon>Mollusca</taxon>
        <taxon>Gastropoda</taxon>
        <taxon>Heterobranchia</taxon>
        <taxon>Euthyneura</taxon>
        <taxon>Panpulmonata</taxon>
        <taxon>Sacoglossa</taxon>
        <taxon>Placobranchoidea</taxon>
        <taxon>Plakobranchidae</taxon>
        <taxon>Plakobranchus</taxon>
    </lineage>
</organism>
<evidence type="ECO:0000256" key="2">
    <source>
        <dbReference type="ARBA" id="ARBA00022966"/>
    </source>
</evidence>
<evidence type="ECO:0000259" key="6">
    <source>
        <dbReference type="SMART" id="SM01359"/>
    </source>
</evidence>
<accession>A0AAV4AIJ6</accession>
<feature type="non-terminal residue" evidence="9">
    <location>
        <position position="1558"/>
    </location>
</feature>
<dbReference type="Gene3D" id="6.20.50.160">
    <property type="match status" value="1"/>
</dbReference>
<dbReference type="InterPro" id="IPR036595">
    <property type="entry name" value="A-macroglobulin_rcpt-bd_sf"/>
</dbReference>
<dbReference type="PROSITE" id="PS00477">
    <property type="entry name" value="ALPHA_2_MACROGLOBULIN"/>
    <property type="match status" value="1"/>
</dbReference>
<dbReference type="InterPro" id="IPR008930">
    <property type="entry name" value="Terpenoid_cyclase/PrenylTrfase"/>
</dbReference>
<evidence type="ECO:0000313" key="10">
    <source>
        <dbReference type="Proteomes" id="UP000735302"/>
    </source>
</evidence>
<feature type="domain" description="Alpha-macroglobulin receptor-binding" evidence="8">
    <location>
        <begin position="1448"/>
        <end position="1533"/>
    </location>
</feature>
<dbReference type="InterPro" id="IPR047565">
    <property type="entry name" value="Alpha-macroglob_thiol-ester_cl"/>
</dbReference>
<dbReference type="InterPro" id="IPR019742">
    <property type="entry name" value="MacrogloblnA2_CS"/>
</dbReference>
<dbReference type="Pfam" id="PF17791">
    <property type="entry name" value="MG3"/>
    <property type="match status" value="1"/>
</dbReference>
<dbReference type="SMART" id="SM01361">
    <property type="entry name" value="A2M_recep"/>
    <property type="match status" value="1"/>
</dbReference>
<dbReference type="Gene3D" id="2.60.40.1940">
    <property type="match status" value="1"/>
</dbReference>
<proteinExistence type="predicted"/>
<protein>
    <submittedName>
        <fullName evidence="9">Cd109 antigen-like</fullName>
    </submittedName>
</protein>
<dbReference type="Gene3D" id="2.20.130.20">
    <property type="match status" value="1"/>
</dbReference>
<dbReference type="Gene3D" id="2.60.40.10">
    <property type="entry name" value="Immunoglobulins"/>
    <property type="match status" value="2"/>
</dbReference>
<dbReference type="PANTHER" id="PTHR11412:SF136">
    <property type="entry name" value="CD109 ANTIGEN"/>
    <property type="match status" value="1"/>
</dbReference>
<feature type="domain" description="Alpha-2-macroglobulin" evidence="7">
    <location>
        <begin position="789"/>
        <end position="882"/>
    </location>
</feature>
<evidence type="ECO:0000313" key="9">
    <source>
        <dbReference type="EMBL" id="GFO06074.1"/>
    </source>
</evidence>
<feature type="region of interest" description="Disordered" evidence="4">
    <location>
        <begin position="431"/>
        <end position="454"/>
    </location>
</feature>
<dbReference type="InterPro" id="IPR002890">
    <property type="entry name" value="MG2"/>
</dbReference>
<feature type="compositionally biased region" description="Basic and acidic residues" evidence="4">
    <location>
        <begin position="431"/>
        <end position="440"/>
    </location>
</feature>
<dbReference type="SMART" id="SM01360">
    <property type="entry name" value="A2M"/>
    <property type="match status" value="1"/>
</dbReference>
<keyword evidence="10" id="KW-1185">Reference proteome</keyword>
<dbReference type="InterPro" id="IPR041555">
    <property type="entry name" value="MG3"/>
</dbReference>
<evidence type="ECO:0000256" key="1">
    <source>
        <dbReference type="ARBA" id="ARBA00022729"/>
    </source>
</evidence>
<dbReference type="SMART" id="SM01359">
    <property type="entry name" value="A2M_N_2"/>
    <property type="match status" value="1"/>
</dbReference>
<evidence type="ECO:0000256" key="5">
    <source>
        <dbReference type="SAM" id="SignalP"/>
    </source>
</evidence>
<dbReference type="Proteomes" id="UP000735302">
    <property type="component" value="Unassembled WGS sequence"/>
</dbReference>
<dbReference type="Gene3D" id="2.60.40.690">
    <property type="entry name" value="Alpha-macroglobulin, receptor-binding domain"/>
    <property type="match status" value="1"/>
</dbReference>
<dbReference type="GO" id="GO:0004866">
    <property type="term" value="F:endopeptidase inhibitor activity"/>
    <property type="evidence" value="ECO:0007669"/>
    <property type="project" value="InterPro"/>
</dbReference>
<feature type="signal peptide" evidence="5">
    <location>
        <begin position="1"/>
        <end position="18"/>
    </location>
</feature>
<reference evidence="9 10" key="1">
    <citation type="journal article" date="2021" name="Elife">
        <title>Chloroplast acquisition without the gene transfer in kleptoplastic sea slugs, Plakobranchus ocellatus.</title>
        <authorList>
            <person name="Maeda T."/>
            <person name="Takahashi S."/>
            <person name="Yoshida T."/>
            <person name="Shimamura S."/>
            <person name="Takaki Y."/>
            <person name="Nagai Y."/>
            <person name="Toyoda A."/>
            <person name="Suzuki Y."/>
            <person name="Arimoto A."/>
            <person name="Ishii H."/>
            <person name="Satoh N."/>
            <person name="Nishiyama T."/>
            <person name="Hasebe M."/>
            <person name="Maruyama T."/>
            <person name="Minagawa J."/>
            <person name="Obokata J."/>
            <person name="Shigenobu S."/>
        </authorList>
    </citation>
    <scope>NUCLEOTIDE SEQUENCE [LARGE SCALE GENOMIC DNA]</scope>
</reference>
<dbReference type="InterPro" id="IPR011625">
    <property type="entry name" value="A2M_N_BRD"/>
</dbReference>
<dbReference type="Gene3D" id="2.60.120.1540">
    <property type="match status" value="1"/>
</dbReference>
<dbReference type="EMBL" id="BLXT01003762">
    <property type="protein sequence ID" value="GFO06074.1"/>
    <property type="molecule type" value="Genomic_DNA"/>
</dbReference>
<feature type="domain" description="Alpha-2-macroglobulin bait region" evidence="6">
    <location>
        <begin position="537"/>
        <end position="675"/>
    </location>
</feature>
<dbReference type="Pfam" id="PF00207">
    <property type="entry name" value="A2M"/>
    <property type="match status" value="1"/>
</dbReference>
<dbReference type="Pfam" id="PF07703">
    <property type="entry name" value="A2M_BRD"/>
    <property type="match status" value="1"/>
</dbReference>